<keyword evidence="2 10" id="KW-0812">Transmembrane</keyword>
<keyword evidence="4" id="KW-0297">G-protein coupled receptor</keyword>
<protein>
    <recommendedName>
        <fullName evidence="11">G-protein coupled receptors family 3 profile domain-containing protein</fullName>
    </recommendedName>
</protein>
<keyword evidence="8" id="KW-0807">Transducer</keyword>
<feature type="transmembrane region" description="Helical" evidence="10">
    <location>
        <begin position="571"/>
        <end position="589"/>
    </location>
</feature>
<evidence type="ECO:0000256" key="4">
    <source>
        <dbReference type="ARBA" id="ARBA00023040"/>
    </source>
</evidence>
<evidence type="ECO:0000313" key="12">
    <source>
        <dbReference type="EMBL" id="CAB9506858.1"/>
    </source>
</evidence>
<evidence type="ECO:0000256" key="2">
    <source>
        <dbReference type="ARBA" id="ARBA00022692"/>
    </source>
</evidence>
<dbReference type="PANTHER" id="PTHR10519:SF20">
    <property type="entry name" value="G-PROTEIN COUPLED RECEPTOR 156-RELATED"/>
    <property type="match status" value="1"/>
</dbReference>
<evidence type="ECO:0000256" key="3">
    <source>
        <dbReference type="ARBA" id="ARBA00022989"/>
    </source>
</evidence>
<evidence type="ECO:0000256" key="9">
    <source>
        <dbReference type="SAM" id="MobiDB-lite"/>
    </source>
</evidence>
<evidence type="ECO:0000256" key="7">
    <source>
        <dbReference type="ARBA" id="ARBA00023180"/>
    </source>
</evidence>
<dbReference type="PANTHER" id="PTHR10519">
    <property type="entry name" value="GABA-B RECEPTOR"/>
    <property type="match status" value="1"/>
</dbReference>
<dbReference type="GO" id="GO:0004965">
    <property type="term" value="F:G protein-coupled GABA receptor activity"/>
    <property type="evidence" value="ECO:0007669"/>
    <property type="project" value="InterPro"/>
</dbReference>
<dbReference type="InterPro" id="IPR002455">
    <property type="entry name" value="GPCR3_GABA-B"/>
</dbReference>
<keyword evidence="6" id="KW-0675">Receptor</keyword>
<proteinExistence type="predicted"/>
<feature type="domain" description="G-protein coupled receptors family 3 profile" evidence="11">
    <location>
        <begin position="336"/>
        <end position="594"/>
    </location>
</feature>
<evidence type="ECO:0000313" key="13">
    <source>
        <dbReference type="Proteomes" id="UP001153069"/>
    </source>
</evidence>
<feature type="compositionally biased region" description="Basic and acidic residues" evidence="9">
    <location>
        <begin position="661"/>
        <end position="674"/>
    </location>
</feature>
<dbReference type="GO" id="GO:0038039">
    <property type="term" value="C:G protein-coupled receptor heterodimeric complex"/>
    <property type="evidence" value="ECO:0007669"/>
    <property type="project" value="TreeGrafter"/>
</dbReference>
<dbReference type="Pfam" id="PF00003">
    <property type="entry name" value="7tm_3"/>
    <property type="match status" value="1"/>
</dbReference>
<dbReference type="AlphaFoldDB" id="A0A9N8H9M1"/>
<feature type="region of interest" description="Disordered" evidence="9">
    <location>
        <begin position="641"/>
        <end position="725"/>
    </location>
</feature>
<feature type="compositionally biased region" description="Low complexity" evidence="9">
    <location>
        <begin position="677"/>
        <end position="699"/>
    </location>
</feature>
<dbReference type="OrthoDB" id="46290at2759"/>
<evidence type="ECO:0000256" key="10">
    <source>
        <dbReference type="SAM" id="Phobius"/>
    </source>
</evidence>
<feature type="compositionally biased region" description="Basic and acidic residues" evidence="9">
    <location>
        <begin position="709"/>
        <end position="725"/>
    </location>
</feature>
<dbReference type="InterPro" id="IPR017978">
    <property type="entry name" value="GPCR_3_C"/>
</dbReference>
<evidence type="ECO:0000256" key="8">
    <source>
        <dbReference type="ARBA" id="ARBA00023224"/>
    </source>
</evidence>
<keyword evidence="5 10" id="KW-0472">Membrane</keyword>
<sequence length="751" mass="84352">MRREMEGEGIIEKSVGIGSITEEGWFIPKFTLAHDPSLASYAGLMGPENRQKLANTFKRPTKWNDYCLLVSPDHCNTPDSVAQRPPTVEEESSYFVEGSYTGYFRATEKNNCDLNNSTFNCTGEFIDYPCGWTSYAYAMTHHLDIALEGSGDEPVIHGYSYREMGQIWAAANATRSHVMMQSWKPDTLYQSWVGTEAAWVRVDLPMPTLECLENRPPRELRCDPEADPTERFGSPLGTCDYHTSLLERMVVKKLHTETFDPSISPEKRSPGYDLIRSFTINELQMGQIMDYWTKMEDPREATCQWVVDNFDALVTTVPLTYPRTIEAMNDHLEGPLFYASLTLAILSVATVLTAAVVTHWKRDTRAIQFAQIEFLWIVLTGLLMVSIGSMIMVLPVRSDGICVATVWLVVLGSTFELIPLLVKVSALNRLMRAAKKMKRVKLERGWLFGAVFVIAFAVAMFLVVWTVVDPSKRSIAHELTMEEAEAGETIVAARCYCASESDGWRYTWVAVNMAMLICATVLAVQTRNVRDEVNESLTMSLMIYSHFLFMVLRVVLVAIESIADIWKLPLYQSILFSLDAMFSCILYFFPKFFVQPKSPTSRVSAGTFQPMASFGSSAGHNSALASQAQWSLDSSLHSAKTGRSARKRPSSGIMDLFDNQNTKEESAECRDEALSRAAESPVDVPAVEPVEPTTESTAAKPEEAFTENKTAKIHDSISRTQEDVTDSERSSFIFMKLHHQEKLRLSVEREA</sequence>
<dbReference type="EMBL" id="CAICTM010000281">
    <property type="protein sequence ID" value="CAB9506858.1"/>
    <property type="molecule type" value="Genomic_DNA"/>
</dbReference>
<evidence type="ECO:0000256" key="5">
    <source>
        <dbReference type="ARBA" id="ARBA00023136"/>
    </source>
</evidence>
<gene>
    <name evidence="12" type="ORF">SEMRO_282_G107390.1</name>
</gene>
<name>A0A9N8H9M1_9STRA</name>
<keyword evidence="3 10" id="KW-1133">Transmembrane helix</keyword>
<dbReference type="Proteomes" id="UP001153069">
    <property type="component" value="Unassembled WGS sequence"/>
</dbReference>
<feature type="transmembrane region" description="Helical" evidence="10">
    <location>
        <begin position="406"/>
        <end position="426"/>
    </location>
</feature>
<keyword evidence="13" id="KW-1185">Reference proteome</keyword>
<keyword evidence="7" id="KW-0325">Glycoprotein</keyword>
<feature type="transmembrane region" description="Helical" evidence="10">
    <location>
        <begin position="536"/>
        <end position="559"/>
    </location>
</feature>
<feature type="transmembrane region" description="Helical" evidence="10">
    <location>
        <begin position="506"/>
        <end position="524"/>
    </location>
</feature>
<feature type="transmembrane region" description="Helical" evidence="10">
    <location>
        <begin position="372"/>
        <end position="394"/>
    </location>
</feature>
<reference evidence="12" key="1">
    <citation type="submission" date="2020-06" db="EMBL/GenBank/DDBJ databases">
        <authorList>
            <consortium name="Plant Systems Biology data submission"/>
        </authorList>
    </citation>
    <scope>NUCLEOTIDE SEQUENCE</scope>
    <source>
        <strain evidence="12">D6</strain>
    </source>
</reference>
<comment type="subcellular location">
    <subcellularLocation>
        <location evidence="1">Membrane</location>
        <topology evidence="1">Multi-pass membrane protein</topology>
    </subcellularLocation>
</comment>
<feature type="transmembrane region" description="Helical" evidence="10">
    <location>
        <begin position="446"/>
        <end position="468"/>
    </location>
</feature>
<accession>A0A9N8H9M1</accession>
<organism evidence="12 13">
    <name type="scientific">Seminavis robusta</name>
    <dbReference type="NCBI Taxonomy" id="568900"/>
    <lineage>
        <taxon>Eukaryota</taxon>
        <taxon>Sar</taxon>
        <taxon>Stramenopiles</taxon>
        <taxon>Ochrophyta</taxon>
        <taxon>Bacillariophyta</taxon>
        <taxon>Bacillariophyceae</taxon>
        <taxon>Bacillariophycidae</taxon>
        <taxon>Naviculales</taxon>
        <taxon>Naviculaceae</taxon>
        <taxon>Seminavis</taxon>
    </lineage>
</organism>
<dbReference type="PROSITE" id="PS50259">
    <property type="entry name" value="G_PROTEIN_RECEP_F3_4"/>
    <property type="match status" value="1"/>
</dbReference>
<comment type="caution">
    <text evidence="12">The sequence shown here is derived from an EMBL/GenBank/DDBJ whole genome shotgun (WGS) entry which is preliminary data.</text>
</comment>
<evidence type="ECO:0000259" key="11">
    <source>
        <dbReference type="PROSITE" id="PS50259"/>
    </source>
</evidence>
<evidence type="ECO:0000256" key="6">
    <source>
        <dbReference type="ARBA" id="ARBA00023170"/>
    </source>
</evidence>
<evidence type="ECO:0000256" key="1">
    <source>
        <dbReference type="ARBA" id="ARBA00004141"/>
    </source>
</evidence>
<feature type="transmembrane region" description="Helical" evidence="10">
    <location>
        <begin position="336"/>
        <end position="360"/>
    </location>
</feature>